<evidence type="ECO:0000256" key="1">
    <source>
        <dbReference type="ARBA" id="ARBA00004141"/>
    </source>
</evidence>
<dbReference type="Pfam" id="PF00083">
    <property type="entry name" value="Sugar_tr"/>
    <property type="match status" value="1"/>
</dbReference>
<dbReference type="InterPro" id="IPR005829">
    <property type="entry name" value="Sugar_transporter_CS"/>
</dbReference>
<dbReference type="AlphaFoldDB" id="A0A8S3W4A1"/>
<keyword evidence="8" id="KW-1185">Reference proteome</keyword>
<dbReference type="InterPro" id="IPR005828">
    <property type="entry name" value="MFS_sugar_transport-like"/>
</dbReference>
<evidence type="ECO:0000256" key="5">
    <source>
        <dbReference type="SAM" id="Phobius"/>
    </source>
</evidence>
<dbReference type="PROSITE" id="PS00216">
    <property type="entry name" value="SUGAR_TRANSPORT_1"/>
    <property type="match status" value="1"/>
</dbReference>
<comment type="subcellular location">
    <subcellularLocation>
        <location evidence="1">Membrane</location>
        <topology evidence="1">Multi-pass membrane protein</topology>
    </subcellularLocation>
</comment>
<feature type="transmembrane region" description="Helical" evidence="5">
    <location>
        <begin position="139"/>
        <end position="159"/>
    </location>
</feature>
<feature type="transmembrane region" description="Helical" evidence="5">
    <location>
        <begin position="443"/>
        <end position="461"/>
    </location>
</feature>
<evidence type="ECO:0000313" key="8">
    <source>
        <dbReference type="Proteomes" id="UP000691718"/>
    </source>
</evidence>
<feature type="transmembrane region" description="Helical" evidence="5">
    <location>
        <begin position="106"/>
        <end position="127"/>
    </location>
</feature>
<dbReference type="GO" id="GO:0022857">
    <property type="term" value="F:transmembrane transporter activity"/>
    <property type="evidence" value="ECO:0007669"/>
    <property type="project" value="InterPro"/>
</dbReference>
<dbReference type="PROSITE" id="PS00217">
    <property type="entry name" value="SUGAR_TRANSPORT_2"/>
    <property type="match status" value="1"/>
</dbReference>
<feature type="transmembrane region" description="Helical" evidence="5">
    <location>
        <begin position="165"/>
        <end position="184"/>
    </location>
</feature>
<dbReference type="OrthoDB" id="4142200at2759"/>
<feature type="transmembrane region" description="Helical" evidence="5">
    <location>
        <begin position="51"/>
        <end position="73"/>
    </location>
</feature>
<feature type="transmembrane region" description="Helical" evidence="5">
    <location>
        <begin position="374"/>
        <end position="398"/>
    </location>
</feature>
<evidence type="ECO:0000313" key="7">
    <source>
        <dbReference type="EMBL" id="CAG4940046.1"/>
    </source>
</evidence>
<evidence type="ECO:0000256" key="4">
    <source>
        <dbReference type="ARBA" id="ARBA00023136"/>
    </source>
</evidence>
<evidence type="ECO:0000256" key="3">
    <source>
        <dbReference type="ARBA" id="ARBA00022989"/>
    </source>
</evidence>
<feature type="transmembrane region" description="Helical" evidence="5">
    <location>
        <begin position="316"/>
        <end position="339"/>
    </location>
</feature>
<keyword evidence="4 5" id="KW-0472">Membrane</keyword>
<feature type="domain" description="Major facilitator superfamily (MFS) profile" evidence="6">
    <location>
        <begin position="9"/>
        <end position="465"/>
    </location>
</feature>
<dbReference type="PANTHER" id="PTHR48021">
    <property type="match status" value="1"/>
</dbReference>
<gene>
    <name evidence="7" type="ORF">PAPOLLO_LOCUS1921</name>
</gene>
<sequence length="481" mass="52683">MGKLHQIHTSISCSFSSLLAGLFYVWTSYTIELFKDSHTTLLKAPMTDVESSLLGSLLFLGSMIGTALTGIVIEKFGRQKGGMLLVLPYVVSWAIVNLSSTSTMIIIGRSIGGIGGGTALIYGPMFISEIAEESIRGTLASVPVAMYCIGVQLSYIMGWCLTYRYIVWVNLACSILGMVLLMTVTESPVYLLRQNREEDARLAIARYRGESPASKIVLEELSRLKQQITPAVELIAMNIEDNPKTEEAEKEKLNMGDGSPEIKMKMISLKLLFLSASSRRGFIVVGLCLVLQAMMGMIPVQAYAKQIFTQAAPSLSSHLCSIMLGTVLLVGSLLSLVVADNYGRKFLLITSSILVALCLSTMGIFLQTGIVPPWVIAVLILVYCSSFMLGAGSIPYVLLGECFIPEVQSLAIILLLELVWLVNFFVIGVFPFMIKYIGIHGSFYIFACCAVLNSFVSYFLVPETKGLTQDQIQKQLLRSKK</sequence>
<dbReference type="GO" id="GO:0016020">
    <property type="term" value="C:membrane"/>
    <property type="evidence" value="ECO:0007669"/>
    <property type="project" value="UniProtKB-SubCell"/>
</dbReference>
<comment type="caution">
    <text evidence="7">The sequence shown here is derived from an EMBL/GenBank/DDBJ whole genome shotgun (WGS) entry which is preliminary data.</text>
</comment>
<accession>A0A8S3W4A1</accession>
<feature type="transmembrane region" description="Helical" evidence="5">
    <location>
        <begin position="410"/>
        <end position="437"/>
    </location>
</feature>
<proteinExistence type="predicted"/>
<organism evidence="7 8">
    <name type="scientific">Parnassius apollo</name>
    <name type="common">Apollo butterfly</name>
    <name type="synonym">Papilio apollo</name>
    <dbReference type="NCBI Taxonomy" id="110799"/>
    <lineage>
        <taxon>Eukaryota</taxon>
        <taxon>Metazoa</taxon>
        <taxon>Ecdysozoa</taxon>
        <taxon>Arthropoda</taxon>
        <taxon>Hexapoda</taxon>
        <taxon>Insecta</taxon>
        <taxon>Pterygota</taxon>
        <taxon>Neoptera</taxon>
        <taxon>Endopterygota</taxon>
        <taxon>Lepidoptera</taxon>
        <taxon>Glossata</taxon>
        <taxon>Ditrysia</taxon>
        <taxon>Papilionoidea</taxon>
        <taxon>Papilionidae</taxon>
        <taxon>Parnassiinae</taxon>
        <taxon>Parnassini</taxon>
        <taxon>Parnassius</taxon>
        <taxon>Parnassius</taxon>
    </lineage>
</organism>
<name>A0A8S3W4A1_PARAO</name>
<dbReference type="EMBL" id="CAJQZP010000141">
    <property type="protein sequence ID" value="CAG4940046.1"/>
    <property type="molecule type" value="Genomic_DNA"/>
</dbReference>
<feature type="transmembrane region" description="Helical" evidence="5">
    <location>
        <begin position="12"/>
        <end position="31"/>
    </location>
</feature>
<protein>
    <submittedName>
        <fullName evidence="7">(apollo) hypothetical protein</fullName>
    </submittedName>
</protein>
<feature type="transmembrane region" description="Helical" evidence="5">
    <location>
        <begin position="346"/>
        <end position="368"/>
    </location>
</feature>
<dbReference type="InterPro" id="IPR020846">
    <property type="entry name" value="MFS_dom"/>
</dbReference>
<dbReference type="PROSITE" id="PS50850">
    <property type="entry name" value="MFS"/>
    <property type="match status" value="1"/>
</dbReference>
<evidence type="ECO:0000256" key="2">
    <source>
        <dbReference type="ARBA" id="ARBA00022692"/>
    </source>
</evidence>
<reference evidence="7" key="1">
    <citation type="submission" date="2021-04" db="EMBL/GenBank/DDBJ databases">
        <authorList>
            <person name="Tunstrom K."/>
        </authorList>
    </citation>
    <scope>NUCLEOTIDE SEQUENCE</scope>
</reference>
<evidence type="ECO:0000259" key="6">
    <source>
        <dbReference type="PROSITE" id="PS50850"/>
    </source>
</evidence>
<keyword evidence="2 5" id="KW-0812">Transmembrane</keyword>
<dbReference type="InterPro" id="IPR050549">
    <property type="entry name" value="MFS_Trehalose_Transporter"/>
</dbReference>
<feature type="transmembrane region" description="Helical" evidence="5">
    <location>
        <begin position="82"/>
        <end position="100"/>
    </location>
</feature>
<dbReference type="PANTHER" id="PTHR48021:SF1">
    <property type="entry name" value="GH07001P-RELATED"/>
    <property type="match status" value="1"/>
</dbReference>
<keyword evidence="3 5" id="KW-1133">Transmembrane helix</keyword>
<dbReference type="Proteomes" id="UP000691718">
    <property type="component" value="Unassembled WGS sequence"/>
</dbReference>
<feature type="transmembrane region" description="Helical" evidence="5">
    <location>
        <begin position="282"/>
        <end position="304"/>
    </location>
</feature>